<dbReference type="EMBL" id="LSRX01000818">
    <property type="protein sequence ID" value="OLP88368.1"/>
    <property type="molecule type" value="Genomic_DNA"/>
</dbReference>
<dbReference type="GO" id="GO:0005245">
    <property type="term" value="F:voltage-gated calcium channel activity"/>
    <property type="evidence" value="ECO:0007669"/>
    <property type="project" value="TreeGrafter"/>
</dbReference>
<dbReference type="PANTHER" id="PTHR10166">
    <property type="entry name" value="VOLTAGE-DEPENDENT CALCIUM CHANNEL SUBUNIT ALPHA-2/DELTA-RELATED"/>
    <property type="match status" value="1"/>
</dbReference>
<accession>A0A1Q9CZM6</accession>
<comment type="caution">
    <text evidence="3">The sequence shown here is derived from an EMBL/GenBank/DDBJ whole genome shotgun (WGS) entry which is preliminary data.</text>
</comment>
<reference evidence="3 4" key="1">
    <citation type="submission" date="2016-02" db="EMBL/GenBank/DDBJ databases">
        <title>Genome analysis of coral dinoflagellate symbionts highlights evolutionary adaptations to a symbiotic lifestyle.</title>
        <authorList>
            <person name="Aranda M."/>
            <person name="Li Y."/>
            <person name="Liew Y.J."/>
            <person name="Baumgarten S."/>
            <person name="Simakov O."/>
            <person name="Wilson M."/>
            <person name="Piel J."/>
            <person name="Ashoor H."/>
            <person name="Bougouffa S."/>
            <person name="Bajic V.B."/>
            <person name="Ryu T."/>
            <person name="Ravasi T."/>
            <person name="Bayer T."/>
            <person name="Micklem G."/>
            <person name="Kim H."/>
            <person name="Bhak J."/>
            <person name="Lajeunesse T.C."/>
            <person name="Voolstra C.R."/>
        </authorList>
    </citation>
    <scope>NUCLEOTIDE SEQUENCE [LARGE SCALE GENOMIC DNA]</scope>
    <source>
        <strain evidence="3 4">CCMP2467</strain>
    </source>
</reference>
<dbReference type="SUPFAM" id="SSF53300">
    <property type="entry name" value="vWA-like"/>
    <property type="match status" value="1"/>
</dbReference>
<evidence type="ECO:0000259" key="2">
    <source>
        <dbReference type="PROSITE" id="PS50234"/>
    </source>
</evidence>
<dbReference type="Gene3D" id="3.40.430.10">
    <property type="entry name" value="Dihydrofolate Reductase, subunit A"/>
    <property type="match status" value="1"/>
</dbReference>
<gene>
    <name evidence="3" type="primary">Cacna2d3</name>
    <name evidence="3" type="ORF">AK812_SmicGene30298</name>
</gene>
<feature type="domain" description="VWFA" evidence="2">
    <location>
        <begin position="311"/>
        <end position="481"/>
    </location>
</feature>
<dbReference type="SMART" id="SM00327">
    <property type="entry name" value="VWA"/>
    <property type="match status" value="1"/>
</dbReference>
<dbReference type="Proteomes" id="UP000186817">
    <property type="component" value="Unassembled WGS sequence"/>
</dbReference>
<dbReference type="InterPro" id="IPR036465">
    <property type="entry name" value="vWFA_dom_sf"/>
</dbReference>
<organism evidence="3 4">
    <name type="scientific">Symbiodinium microadriaticum</name>
    <name type="common">Dinoflagellate</name>
    <name type="synonym">Zooxanthella microadriatica</name>
    <dbReference type="NCBI Taxonomy" id="2951"/>
    <lineage>
        <taxon>Eukaryota</taxon>
        <taxon>Sar</taxon>
        <taxon>Alveolata</taxon>
        <taxon>Dinophyceae</taxon>
        <taxon>Suessiales</taxon>
        <taxon>Symbiodiniaceae</taxon>
        <taxon>Symbiodinium</taxon>
    </lineage>
</organism>
<dbReference type="InterPro" id="IPR024072">
    <property type="entry name" value="DHFR-like_dom_sf"/>
</dbReference>
<keyword evidence="4" id="KW-1185">Reference proteome</keyword>
<evidence type="ECO:0000256" key="1">
    <source>
        <dbReference type="SAM" id="MobiDB-lite"/>
    </source>
</evidence>
<dbReference type="Pfam" id="PF00092">
    <property type="entry name" value="VWA"/>
    <property type="match status" value="1"/>
</dbReference>
<proteinExistence type="predicted"/>
<name>A0A1Q9CZM6_SYMMI</name>
<feature type="region of interest" description="Disordered" evidence="1">
    <location>
        <begin position="1125"/>
        <end position="1149"/>
    </location>
</feature>
<feature type="non-terminal residue" evidence="3">
    <location>
        <position position="1516"/>
    </location>
</feature>
<evidence type="ECO:0000313" key="4">
    <source>
        <dbReference type="Proteomes" id="UP000186817"/>
    </source>
</evidence>
<dbReference type="GO" id="GO:0005891">
    <property type="term" value="C:voltage-gated calcium channel complex"/>
    <property type="evidence" value="ECO:0007669"/>
    <property type="project" value="TreeGrafter"/>
</dbReference>
<sequence length="1516" mass="167644">MQNDFQASLEEGGEDGGFEEFMASVDALAMGRKTFETVRDMGDGPWPYGDTPVWVLSNGKVDVPERLASKVHLTKGTPEEILKARPWCYVSKGNCNFQAYKSVKFPGADAYYSYRTCGQSNEFALWSQSLAEGTTSAPQVTQLLDVVTEYLWSTRDSLEQKYIDMLAGNVSACNYVDFCPCLECYRCLMTSLFLYAFALLDRLGHSSVWGFGPVHLNFGPPDVAVDGWEAAFGTLSNTPFLQLTSLQPIVFGFWGGDYANVYSSIAAKEGEPDRRVGYLYFADQLSGSYMGWPTLQWCPTNYDPRFRPWYASGSTGPKDVIIVVDVSGAVLDTLDWKDYATVILFNHGIAAQYSSNMVAVSDTQRGNMQRWLESQNWQQGSTNFKVALNEAFSTIQRSVAAGTTSMCQKAVIFLTDGEAEFLDSDFSSIQEQSVTYDTVLFTYALGSGADTTVTKRLACENRGIFYNVPDGSDLSSIMSSYYEYFATGQEICQPSFTSYADVSGGGRWENGREGGGESTAQVLRNEVDSKALVTRATHTSRDSTTEGTFSALPLDAYLCLMSVPVASYAVEVTVGDPSGETASCLKLEDGTVVYEASTATGAFGIGTAVVHKQAVDTCMTLRACAASAVINTWKIEQILCHSSCAFCVGTLEGDCAVSCNEGRLLQSRYALFHLAAFEVFLSRIASSHPPNRVGIMWSQQIGHTRSSDTTIIMRGVHRQHSVGMFTSLLQQTCSKSSELTTFNFVYLPCAREDDNVNLGLAFVNFESPAACKAFLAVLKTENAGQFYVRYAGRASLQGRSLNLLHLLKTRGHEGLIGPGAPRVYRNSQRVVEEVKLVEDMELVEVEVVEVLEVAVVVVVVVKLVEKVVKAGVDVMVICSVVIPCRFPRSCSMSCLESSCELQHVPWEKMVEDEFKTNRTKAELLHGAIDPKMIAQRLAILQANQLEASKYDPKVVLARLACLEAVCECIGDRQFLFYCCQLYRGYEHPDAVAFRKPVSQMSRFDLEDTCKAIICVRRLIERMVRECTPKEPDPAWSQMLGKFLDPSSVAEDMTELLGSALLGRTEAETEVLTVLSDLASLTCMPTAYGLIASHSNVADMWSDSRFQNIVSKAVSGRLGGRYKHVHQKTLEPPSRNDDEEASGAQDADRRELWDMETEQAEAEPAQPPPRQDKRLEAFAKAELQRYVSFVIAPDLTDSAAIQSNLKLQPGCISGYVRFNQINNFACLTTCRVEERIRPPSEERNQRLRAWWYDSSLLFECAESYSKSHNPWSRAPPFCKQTLHLNCISPGRLHVIKVLFVQSSRSTVTKLFGQFGRDGEDVCVVLDGGGQKAGQEIKKSLARSTGDFASKRQRRAADLAGCLGKENLHWVVKGGTLGEHFNDLPLDGDPPAASWLFEAARKGARPKGGSSLVHDDGLVDLVADIEDQEMVPLHYHSKHVTAYREFVHSLNLHSAVTFSPDPTMLWACLTDQVYVIAVVRTSLHESVLKKFLWSNLKEAACNPADRRFYKEAIAKSVE</sequence>
<dbReference type="OrthoDB" id="202775at2759"/>
<dbReference type="Gene3D" id="3.40.50.410">
    <property type="entry name" value="von Willebrand factor, type A domain"/>
    <property type="match status" value="1"/>
</dbReference>
<dbReference type="SUPFAM" id="SSF53597">
    <property type="entry name" value="Dihydrofolate reductase-like"/>
    <property type="match status" value="1"/>
</dbReference>
<dbReference type="PANTHER" id="PTHR10166:SF66">
    <property type="entry name" value="VWFA AND CACHE DOMAIN-CONTAINING PROTEIN CG16868"/>
    <property type="match status" value="1"/>
</dbReference>
<dbReference type="InterPro" id="IPR051173">
    <property type="entry name" value="Ca_channel_alpha-2/delta"/>
</dbReference>
<dbReference type="PROSITE" id="PS50234">
    <property type="entry name" value="VWFA"/>
    <property type="match status" value="1"/>
</dbReference>
<dbReference type="InterPro" id="IPR002035">
    <property type="entry name" value="VWF_A"/>
</dbReference>
<protein>
    <submittedName>
        <fullName evidence="3">Voltage-dependent calcium channel subunit alpha-2/delta-3</fullName>
    </submittedName>
</protein>
<evidence type="ECO:0000313" key="3">
    <source>
        <dbReference type="EMBL" id="OLP88368.1"/>
    </source>
</evidence>